<protein>
    <recommendedName>
        <fullName evidence="8">WD repeat domain phosphoinositide-interacting protein 2</fullName>
    </recommendedName>
</protein>
<dbReference type="InterPro" id="IPR036322">
    <property type="entry name" value="WD40_repeat_dom_sf"/>
</dbReference>
<evidence type="ECO:0000256" key="4">
    <source>
        <dbReference type="ARBA" id="ARBA00025740"/>
    </source>
</evidence>
<comment type="similarity">
    <text evidence="4">Belongs to the WD repeat PROPPIN family.</text>
</comment>
<dbReference type="OrthoDB" id="1667587at2759"/>
<dbReference type="SUPFAM" id="SSF50978">
    <property type="entry name" value="WD40 repeat-like"/>
    <property type="match status" value="1"/>
</dbReference>
<name>A0A7R9GBH9_9CRUS</name>
<dbReference type="EMBL" id="CAJPEX010000323">
    <property type="protein sequence ID" value="CAG0915083.1"/>
    <property type="molecule type" value="Genomic_DNA"/>
</dbReference>
<dbReference type="GO" id="GO:0005737">
    <property type="term" value="C:cytoplasm"/>
    <property type="evidence" value="ECO:0007669"/>
    <property type="project" value="UniProtKB-ARBA"/>
</dbReference>
<evidence type="ECO:0000256" key="3">
    <source>
        <dbReference type="ARBA" id="ARBA00023006"/>
    </source>
</evidence>
<keyword evidence="7" id="KW-1185">Reference proteome</keyword>
<dbReference type="EMBL" id="OA882360">
    <property type="protein sequence ID" value="CAD7274931.1"/>
    <property type="molecule type" value="Genomic_DNA"/>
</dbReference>
<evidence type="ECO:0000313" key="7">
    <source>
        <dbReference type="Proteomes" id="UP000678499"/>
    </source>
</evidence>
<keyword evidence="2" id="KW-0677">Repeat</keyword>
<dbReference type="Proteomes" id="UP000678499">
    <property type="component" value="Unassembled WGS sequence"/>
</dbReference>
<dbReference type="SMART" id="SM00320">
    <property type="entry name" value="WD40"/>
    <property type="match status" value="2"/>
</dbReference>
<evidence type="ECO:0000256" key="2">
    <source>
        <dbReference type="ARBA" id="ARBA00022737"/>
    </source>
</evidence>
<dbReference type="Gene3D" id="2.130.10.10">
    <property type="entry name" value="YVTN repeat-like/Quinoprotein amine dehydrogenase"/>
    <property type="match status" value="1"/>
</dbReference>
<accession>A0A7R9GBH9</accession>
<dbReference type="AlphaFoldDB" id="A0A7R9GBH9"/>
<dbReference type="Pfam" id="PF21032">
    <property type="entry name" value="PROPPIN"/>
    <property type="match status" value="1"/>
</dbReference>
<keyword evidence="1" id="KW-0853">WD repeat</keyword>
<dbReference type="InterPro" id="IPR001680">
    <property type="entry name" value="WD40_rpt"/>
</dbReference>
<proteinExistence type="inferred from homology"/>
<evidence type="ECO:0000256" key="5">
    <source>
        <dbReference type="SAM" id="MobiDB-lite"/>
    </source>
</evidence>
<reference evidence="6" key="1">
    <citation type="submission" date="2020-11" db="EMBL/GenBank/DDBJ databases">
        <authorList>
            <person name="Tran Van P."/>
        </authorList>
    </citation>
    <scope>NUCLEOTIDE SEQUENCE</scope>
</reference>
<gene>
    <name evidence="6" type="ORF">NMOB1V02_LOCUS2741</name>
</gene>
<keyword evidence="3" id="KW-0072">Autophagy</keyword>
<organism evidence="6">
    <name type="scientific">Notodromas monacha</name>
    <dbReference type="NCBI Taxonomy" id="399045"/>
    <lineage>
        <taxon>Eukaryota</taxon>
        <taxon>Metazoa</taxon>
        <taxon>Ecdysozoa</taxon>
        <taxon>Arthropoda</taxon>
        <taxon>Crustacea</taxon>
        <taxon>Oligostraca</taxon>
        <taxon>Ostracoda</taxon>
        <taxon>Podocopa</taxon>
        <taxon>Podocopida</taxon>
        <taxon>Cypridocopina</taxon>
        <taxon>Cypridoidea</taxon>
        <taxon>Cyprididae</taxon>
        <taxon>Notodromas</taxon>
    </lineage>
</organism>
<evidence type="ECO:0000313" key="6">
    <source>
        <dbReference type="EMBL" id="CAD7274931.1"/>
    </source>
</evidence>
<feature type="region of interest" description="Disordered" evidence="5">
    <location>
        <begin position="338"/>
        <end position="367"/>
    </location>
</feature>
<evidence type="ECO:0008006" key="8">
    <source>
        <dbReference type="Google" id="ProtNLM"/>
    </source>
</evidence>
<sequence>MNLASQGGDPLSGLYFVNFNQDCSSLSVGTKKGYRLFSLNSVDDIDEEIHRNDKEEICIVERLFSSSLIAIVGLSSPRKLRVCHLKKGTEICQNSYSNTILSVKLNRSRLVVCLEEAIHIHSMRDMKVLHTIKDTPPNPTGLCALSPHSDNCILAYPGASHAGEVQIFDTVTMVRTDFGVFIQQVKMMIPAHAGPLAALSFDTPGKKLATASEKGTVIRVFNVADGTKLFEFRRGMKRCVSIYSLAFSPDSLFLSASSNTETVHIFKLEQFSRVLTASASYLPTQVTEVFSQGRDFATVHLPYGNVRNICAFTVLDGLGDDKPGLPYSHGDSDRFRELGAAAEQPPPSLLKIHDDDEFPPMGSQVAE</sequence>
<dbReference type="GO" id="GO:0006914">
    <property type="term" value="P:autophagy"/>
    <property type="evidence" value="ECO:0007669"/>
    <property type="project" value="UniProtKB-KW"/>
</dbReference>
<dbReference type="PANTHER" id="PTHR11227">
    <property type="entry name" value="WD-REPEAT PROTEIN INTERACTING WITH PHOSPHOINOSIDES WIPI -RELATED"/>
    <property type="match status" value="1"/>
</dbReference>
<dbReference type="InterPro" id="IPR015943">
    <property type="entry name" value="WD40/YVTN_repeat-like_dom_sf"/>
</dbReference>
<dbReference type="InterPro" id="IPR048720">
    <property type="entry name" value="PROPPIN"/>
</dbReference>
<evidence type="ECO:0000256" key="1">
    <source>
        <dbReference type="ARBA" id="ARBA00022574"/>
    </source>
</evidence>